<evidence type="ECO:0000256" key="5">
    <source>
        <dbReference type="ARBA" id="ARBA00022776"/>
    </source>
</evidence>
<protein>
    <submittedName>
        <fullName evidence="11">Uncharacterized protein</fullName>
    </submittedName>
</protein>
<organism evidence="11 12">
    <name type="scientific">Jimgerdemannia flammicorona</name>
    <dbReference type="NCBI Taxonomy" id="994334"/>
    <lineage>
        <taxon>Eukaryota</taxon>
        <taxon>Fungi</taxon>
        <taxon>Fungi incertae sedis</taxon>
        <taxon>Mucoromycota</taxon>
        <taxon>Mucoromycotina</taxon>
        <taxon>Endogonomycetes</taxon>
        <taxon>Endogonales</taxon>
        <taxon>Endogonaceae</taxon>
        <taxon>Jimgerdemannia</taxon>
    </lineage>
</organism>
<evidence type="ECO:0000313" key="11">
    <source>
        <dbReference type="EMBL" id="RUS35106.1"/>
    </source>
</evidence>
<keyword evidence="6" id="KW-0995">Kinetochore</keyword>
<feature type="coiled-coil region" evidence="10">
    <location>
        <begin position="204"/>
        <end position="231"/>
    </location>
</feature>
<gene>
    <name evidence="11" type="ORF">BC938DRAFT_475841</name>
</gene>
<dbReference type="InterPro" id="IPR007128">
    <property type="entry name" value="PMF1/Nnf1"/>
</dbReference>
<evidence type="ECO:0000256" key="6">
    <source>
        <dbReference type="ARBA" id="ARBA00022838"/>
    </source>
</evidence>
<evidence type="ECO:0000256" key="10">
    <source>
        <dbReference type="SAM" id="Coils"/>
    </source>
</evidence>
<keyword evidence="5" id="KW-0498">Mitosis</keyword>
<accession>A0A433QZ85</accession>
<evidence type="ECO:0000256" key="2">
    <source>
        <dbReference type="ARBA" id="ARBA00004629"/>
    </source>
</evidence>
<evidence type="ECO:0000256" key="1">
    <source>
        <dbReference type="ARBA" id="ARBA00004123"/>
    </source>
</evidence>
<evidence type="ECO:0000256" key="4">
    <source>
        <dbReference type="ARBA" id="ARBA00022618"/>
    </source>
</evidence>
<evidence type="ECO:0000256" key="9">
    <source>
        <dbReference type="ARBA" id="ARBA00023328"/>
    </source>
</evidence>
<keyword evidence="8" id="KW-0131">Cell cycle</keyword>
<evidence type="ECO:0000256" key="7">
    <source>
        <dbReference type="ARBA" id="ARBA00023242"/>
    </source>
</evidence>
<comment type="subcellular location">
    <subcellularLocation>
        <location evidence="2">Chromosome</location>
        <location evidence="2">Centromere</location>
        <location evidence="2">Kinetochore</location>
    </subcellularLocation>
    <subcellularLocation>
        <location evidence="1">Nucleus</location>
    </subcellularLocation>
</comment>
<dbReference type="PANTHER" id="PTHR15459:SF3">
    <property type="entry name" value="POLYAMINE-MODULATED FACTOR 1"/>
    <property type="match status" value="1"/>
</dbReference>
<dbReference type="Proteomes" id="UP000274822">
    <property type="component" value="Unassembled WGS sequence"/>
</dbReference>
<proteinExistence type="predicted"/>
<name>A0A433QZ85_9FUNG</name>
<comment type="caution">
    <text evidence="11">The sequence shown here is derived from an EMBL/GenBank/DDBJ whole genome shotgun (WGS) entry which is preliminary data.</text>
</comment>
<keyword evidence="10" id="KW-0175">Coiled coil</keyword>
<dbReference type="PANTHER" id="PTHR15459">
    <property type="entry name" value="POLYAMINE-MODULATED FACTOR 1"/>
    <property type="match status" value="1"/>
</dbReference>
<evidence type="ECO:0000256" key="3">
    <source>
        <dbReference type="ARBA" id="ARBA00022454"/>
    </source>
</evidence>
<keyword evidence="12" id="KW-1185">Reference proteome</keyword>
<evidence type="ECO:0000313" key="12">
    <source>
        <dbReference type="Proteomes" id="UP000274822"/>
    </source>
</evidence>
<evidence type="ECO:0000256" key="8">
    <source>
        <dbReference type="ARBA" id="ARBA00023306"/>
    </source>
</evidence>
<sequence length="307" mass="34751">MDAVAGVPLPLEEVLCAGFLDAWIPMQRADGGSAGELHLTFKFVDQGVPANIDEQQSEMAVEPEGPRATKLRQTFEKSLSKTIKNISYEKLAQSFPHIANDSPESLQSAHQQVTTFLQQSVQVPIQSHLTHDMPLHQHPEEFQNLLETKNLIRKLNELDMLIDAARKNKQARLGKLVRNRISAHFSATHSADITPDIAIRARTVPIKQQEFQRLQDELARVRQENKTLMSELVAKKTRLDLVKTTVREISNELSQVGLLSFPLYRTRKQAVEISRRMPIDDMQHLIDEMVPSLQRGQWGFGEGSVVR</sequence>
<dbReference type="GO" id="GO:0007059">
    <property type="term" value="P:chromosome segregation"/>
    <property type="evidence" value="ECO:0007669"/>
    <property type="project" value="TreeGrafter"/>
</dbReference>
<dbReference type="AlphaFoldDB" id="A0A433QZ85"/>
<reference evidence="11 12" key="1">
    <citation type="journal article" date="2018" name="New Phytol.">
        <title>Phylogenomics of Endogonaceae and evolution of mycorrhizas within Mucoromycota.</title>
        <authorList>
            <person name="Chang Y."/>
            <person name="Desiro A."/>
            <person name="Na H."/>
            <person name="Sandor L."/>
            <person name="Lipzen A."/>
            <person name="Clum A."/>
            <person name="Barry K."/>
            <person name="Grigoriev I.V."/>
            <person name="Martin F.M."/>
            <person name="Stajich J.E."/>
            <person name="Smith M.E."/>
            <person name="Bonito G."/>
            <person name="Spatafora J.W."/>
        </authorList>
    </citation>
    <scope>NUCLEOTIDE SEQUENCE [LARGE SCALE GENOMIC DNA]</scope>
    <source>
        <strain evidence="11 12">AD002</strain>
    </source>
</reference>
<dbReference type="Pfam" id="PF03980">
    <property type="entry name" value="Nnf1"/>
    <property type="match status" value="1"/>
</dbReference>
<dbReference type="GO" id="GO:0051301">
    <property type="term" value="P:cell division"/>
    <property type="evidence" value="ECO:0007669"/>
    <property type="project" value="UniProtKB-KW"/>
</dbReference>
<keyword evidence="9" id="KW-0137">Centromere</keyword>
<keyword evidence="7" id="KW-0539">Nucleus</keyword>
<keyword evidence="3" id="KW-0158">Chromosome</keyword>
<dbReference type="EMBL" id="RBNJ01000219">
    <property type="protein sequence ID" value="RUS35106.1"/>
    <property type="molecule type" value="Genomic_DNA"/>
</dbReference>
<dbReference type="GO" id="GO:0000444">
    <property type="term" value="C:MIS12/MIND type complex"/>
    <property type="evidence" value="ECO:0007669"/>
    <property type="project" value="InterPro"/>
</dbReference>
<keyword evidence="4" id="KW-0132">Cell division</keyword>
<dbReference type="GO" id="GO:0005634">
    <property type="term" value="C:nucleus"/>
    <property type="evidence" value="ECO:0007669"/>
    <property type="project" value="UniProtKB-SubCell"/>
</dbReference>